<dbReference type="Proteomes" id="UP000682733">
    <property type="component" value="Unassembled WGS sequence"/>
</dbReference>
<dbReference type="EMBL" id="CAJNOK010002539">
    <property type="protein sequence ID" value="CAF0864363.1"/>
    <property type="molecule type" value="Genomic_DNA"/>
</dbReference>
<dbReference type="AlphaFoldDB" id="A0A8S2HIQ9"/>
<organism evidence="2 3">
    <name type="scientific">Didymodactylos carnosus</name>
    <dbReference type="NCBI Taxonomy" id="1234261"/>
    <lineage>
        <taxon>Eukaryota</taxon>
        <taxon>Metazoa</taxon>
        <taxon>Spiralia</taxon>
        <taxon>Gnathifera</taxon>
        <taxon>Rotifera</taxon>
        <taxon>Eurotatoria</taxon>
        <taxon>Bdelloidea</taxon>
        <taxon>Philodinida</taxon>
        <taxon>Philodinidae</taxon>
        <taxon>Didymodactylos</taxon>
    </lineage>
</organism>
<evidence type="ECO:0000313" key="3">
    <source>
        <dbReference type="Proteomes" id="UP000682733"/>
    </source>
</evidence>
<protein>
    <submittedName>
        <fullName evidence="2">Uncharacterized protein</fullName>
    </submittedName>
</protein>
<sequence>MRVWRMSAAVWDIDARGRDGYGMGVYGISVKTASSTGGGVVQRKSFPLYNFVWSPVMNRTSHIVLKCAKKGSKGDIHGVR</sequence>
<dbReference type="Proteomes" id="UP000677228">
    <property type="component" value="Unassembled WGS sequence"/>
</dbReference>
<reference evidence="2" key="1">
    <citation type="submission" date="2021-02" db="EMBL/GenBank/DDBJ databases">
        <authorList>
            <person name="Nowell W R."/>
        </authorList>
    </citation>
    <scope>NUCLEOTIDE SEQUENCE</scope>
</reference>
<evidence type="ECO:0000313" key="1">
    <source>
        <dbReference type="EMBL" id="CAF0864363.1"/>
    </source>
</evidence>
<accession>A0A8S2HIQ9</accession>
<gene>
    <name evidence="1" type="ORF">OVA965_LOCUS7799</name>
    <name evidence="2" type="ORF">TMI583_LOCUS7795</name>
</gene>
<evidence type="ECO:0000313" key="2">
    <source>
        <dbReference type="EMBL" id="CAF3649173.1"/>
    </source>
</evidence>
<proteinExistence type="predicted"/>
<name>A0A8S2HIQ9_9BILA</name>
<dbReference type="EMBL" id="CAJOBA010002540">
    <property type="protein sequence ID" value="CAF3649173.1"/>
    <property type="molecule type" value="Genomic_DNA"/>
</dbReference>
<comment type="caution">
    <text evidence="2">The sequence shown here is derived from an EMBL/GenBank/DDBJ whole genome shotgun (WGS) entry which is preliminary data.</text>
</comment>